<dbReference type="Pfam" id="PF12796">
    <property type="entry name" value="Ank_2"/>
    <property type="match status" value="2"/>
</dbReference>
<evidence type="ECO:0000256" key="4">
    <source>
        <dbReference type="SAM" id="MobiDB-lite"/>
    </source>
</evidence>
<keyword evidence="1" id="KW-0677">Repeat</keyword>
<dbReference type="PROSITE" id="PS50088">
    <property type="entry name" value="ANK_REPEAT"/>
    <property type="match status" value="1"/>
</dbReference>
<evidence type="ECO:0000313" key="5">
    <source>
        <dbReference type="EMBL" id="EFX65959.1"/>
    </source>
</evidence>
<dbReference type="HOGENOM" id="CLU_046471_0_0_1"/>
<keyword evidence="2 3" id="KW-0040">ANK repeat</keyword>
<dbReference type="OrthoDB" id="5314041at2759"/>
<keyword evidence="6" id="KW-1185">Reference proteome</keyword>
<evidence type="ECO:0000256" key="3">
    <source>
        <dbReference type="PROSITE-ProRule" id="PRU00023"/>
    </source>
</evidence>
<feature type="region of interest" description="Disordered" evidence="4">
    <location>
        <begin position="436"/>
        <end position="469"/>
    </location>
</feature>
<dbReference type="PhylomeDB" id="E9HQN2"/>
<dbReference type="PANTHER" id="PTHR24123">
    <property type="entry name" value="ANKYRIN REPEAT-CONTAINING"/>
    <property type="match status" value="1"/>
</dbReference>
<gene>
    <name evidence="5" type="ORF">DAPPUDRAFT_332688</name>
</gene>
<sequence length="469" mass="54601">MYSEDFLTHSKHKNWNIRYASGTFRHGIDDTVPHIHELVLMNDEDGLRDWIKKNPEDVERRFRDKTPLLMAVKFDSYECFTVLLDHNANIEESNFKYETILVVSVRQNRTKMFKDLIAKNANMRIQDRMSRTILEILISKDDVEAIQFIHLQRGTLLLHDLHNMEFPLTLAVSYQAEKCISYILSLKPNAQSFLIHRKFSCPISAAIRKNDLKTLTSLVQLEDFGYVINKRIHKSVSYIHLAVERAKPQIVELLLNNNAAVNLRDNNGNTPTHYVTDVPTLKILINHGARLDMVNKSGDTPLQTAEKEKRNCIYHYLRLYSAIIQARPQTFFNERFGGYYRERLQQGMEDGNVPPSHNYSFDALDLDPLPSLFDELPPLEEAPITSRLEVNTCRLRATTSFLGQRQIPETTRQDEINRQQSWRPAIKVRHVQRLFEQVNSKPSPSHQRENEYLQPTESESEESDINQNE</sequence>
<dbReference type="InterPro" id="IPR036770">
    <property type="entry name" value="Ankyrin_rpt-contain_sf"/>
</dbReference>
<accession>E9HQN2</accession>
<dbReference type="Gene3D" id="1.25.40.20">
    <property type="entry name" value="Ankyrin repeat-containing domain"/>
    <property type="match status" value="1"/>
</dbReference>
<dbReference type="PROSITE" id="PS50297">
    <property type="entry name" value="ANK_REP_REGION"/>
    <property type="match status" value="1"/>
</dbReference>
<dbReference type="EMBL" id="GL732722">
    <property type="protein sequence ID" value="EFX65959.1"/>
    <property type="molecule type" value="Genomic_DNA"/>
</dbReference>
<reference evidence="5 6" key="1">
    <citation type="journal article" date="2011" name="Science">
        <title>The ecoresponsive genome of Daphnia pulex.</title>
        <authorList>
            <person name="Colbourne J.K."/>
            <person name="Pfrender M.E."/>
            <person name="Gilbert D."/>
            <person name="Thomas W.K."/>
            <person name="Tucker A."/>
            <person name="Oakley T.H."/>
            <person name="Tokishita S."/>
            <person name="Aerts A."/>
            <person name="Arnold G.J."/>
            <person name="Basu M.K."/>
            <person name="Bauer D.J."/>
            <person name="Caceres C.E."/>
            <person name="Carmel L."/>
            <person name="Casola C."/>
            <person name="Choi J.H."/>
            <person name="Detter J.C."/>
            <person name="Dong Q."/>
            <person name="Dusheyko S."/>
            <person name="Eads B.D."/>
            <person name="Frohlich T."/>
            <person name="Geiler-Samerotte K.A."/>
            <person name="Gerlach D."/>
            <person name="Hatcher P."/>
            <person name="Jogdeo S."/>
            <person name="Krijgsveld J."/>
            <person name="Kriventseva E.V."/>
            <person name="Kultz D."/>
            <person name="Laforsch C."/>
            <person name="Lindquist E."/>
            <person name="Lopez J."/>
            <person name="Manak J.R."/>
            <person name="Muller J."/>
            <person name="Pangilinan J."/>
            <person name="Patwardhan R.P."/>
            <person name="Pitluck S."/>
            <person name="Pritham E.J."/>
            <person name="Rechtsteiner A."/>
            <person name="Rho M."/>
            <person name="Rogozin I.B."/>
            <person name="Sakarya O."/>
            <person name="Salamov A."/>
            <person name="Schaack S."/>
            <person name="Shapiro H."/>
            <person name="Shiga Y."/>
            <person name="Skalitzky C."/>
            <person name="Smith Z."/>
            <person name="Souvorov A."/>
            <person name="Sung W."/>
            <person name="Tang Z."/>
            <person name="Tsuchiya D."/>
            <person name="Tu H."/>
            <person name="Vos H."/>
            <person name="Wang M."/>
            <person name="Wolf Y.I."/>
            <person name="Yamagata H."/>
            <person name="Yamada T."/>
            <person name="Ye Y."/>
            <person name="Shaw J.R."/>
            <person name="Andrews J."/>
            <person name="Crease T.J."/>
            <person name="Tang H."/>
            <person name="Lucas S.M."/>
            <person name="Robertson H.M."/>
            <person name="Bork P."/>
            <person name="Koonin E.V."/>
            <person name="Zdobnov E.M."/>
            <person name="Grigoriev I.V."/>
            <person name="Lynch M."/>
            <person name="Boore J.L."/>
        </authorList>
    </citation>
    <scope>NUCLEOTIDE SEQUENCE [LARGE SCALE GENOMIC DNA]</scope>
</reference>
<evidence type="ECO:0000256" key="2">
    <source>
        <dbReference type="ARBA" id="ARBA00023043"/>
    </source>
</evidence>
<protein>
    <submittedName>
        <fullName evidence="5">Uncharacterized protein</fullName>
    </submittedName>
</protein>
<proteinExistence type="predicted"/>
<feature type="compositionally biased region" description="Acidic residues" evidence="4">
    <location>
        <begin position="458"/>
        <end position="469"/>
    </location>
</feature>
<dbReference type="SUPFAM" id="SSF48403">
    <property type="entry name" value="Ankyrin repeat"/>
    <property type="match status" value="1"/>
</dbReference>
<dbReference type="InterPro" id="IPR002110">
    <property type="entry name" value="Ankyrin_rpt"/>
</dbReference>
<name>E9HQN2_DAPPU</name>
<dbReference type="Proteomes" id="UP000000305">
    <property type="component" value="Unassembled WGS sequence"/>
</dbReference>
<dbReference type="SMART" id="SM00248">
    <property type="entry name" value="ANK"/>
    <property type="match status" value="5"/>
</dbReference>
<dbReference type="eggNOG" id="KOG4177">
    <property type="taxonomic scope" value="Eukaryota"/>
</dbReference>
<dbReference type="STRING" id="6669.E9HQN2"/>
<dbReference type="InParanoid" id="E9HQN2"/>
<evidence type="ECO:0000256" key="1">
    <source>
        <dbReference type="ARBA" id="ARBA00022737"/>
    </source>
</evidence>
<organism evidence="5 6">
    <name type="scientific">Daphnia pulex</name>
    <name type="common">Water flea</name>
    <dbReference type="NCBI Taxonomy" id="6669"/>
    <lineage>
        <taxon>Eukaryota</taxon>
        <taxon>Metazoa</taxon>
        <taxon>Ecdysozoa</taxon>
        <taxon>Arthropoda</taxon>
        <taxon>Crustacea</taxon>
        <taxon>Branchiopoda</taxon>
        <taxon>Diplostraca</taxon>
        <taxon>Cladocera</taxon>
        <taxon>Anomopoda</taxon>
        <taxon>Daphniidae</taxon>
        <taxon>Daphnia</taxon>
    </lineage>
</organism>
<dbReference type="AlphaFoldDB" id="E9HQN2"/>
<dbReference type="InterPro" id="IPR051165">
    <property type="entry name" value="Multifunctional_ANK_Repeat"/>
</dbReference>
<dbReference type="PANTHER" id="PTHR24123:SF33">
    <property type="entry name" value="PROTEIN HOS4"/>
    <property type="match status" value="1"/>
</dbReference>
<feature type="repeat" description="ANK" evidence="3">
    <location>
        <begin position="234"/>
        <end position="266"/>
    </location>
</feature>
<dbReference type="KEGG" id="dpx:DAPPUDRAFT_332688"/>
<evidence type="ECO:0000313" key="6">
    <source>
        <dbReference type="Proteomes" id="UP000000305"/>
    </source>
</evidence>